<gene>
    <name evidence="1" type="ORF">HPB50_000633</name>
</gene>
<sequence length="135" mass="14846">MGSLAGLSPCNPNEEVHRLVCELTNRAAAAASPGRVYSDPQSDKDPIITYHELTSHYRESRRLFPAPHPKLGRAQSITLRQLHLAEPRNSRSLEQGQREHQVPAPTPGGPEGSGFDCQRHPGRSPRASEVLADLR</sequence>
<dbReference type="Proteomes" id="UP000821845">
    <property type="component" value="Chromosome 1"/>
</dbReference>
<organism evidence="1 2">
    <name type="scientific">Hyalomma asiaticum</name>
    <name type="common">Tick</name>
    <dbReference type="NCBI Taxonomy" id="266040"/>
    <lineage>
        <taxon>Eukaryota</taxon>
        <taxon>Metazoa</taxon>
        <taxon>Ecdysozoa</taxon>
        <taxon>Arthropoda</taxon>
        <taxon>Chelicerata</taxon>
        <taxon>Arachnida</taxon>
        <taxon>Acari</taxon>
        <taxon>Parasitiformes</taxon>
        <taxon>Ixodida</taxon>
        <taxon>Ixodoidea</taxon>
        <taxon>Ixodidae</taxon>
        <taxon>Hyalomminae</taxon>
        <taxon>Hyalomma</taxon>
    </lineage>
</organism>
<name>A0ACB7TCM2_HYAAI</name>
<evidence type="ECO:0000313" key="2">
    <source>
        <dbReference type="Proteomes" id="UP000821845"/>
    </source>
</evidence>
<proteinExistence type="predicted"/>
<comment type="caution">
    <text evidence="1">The sequence shown here is derived from an EMBL/GenBank/DDBJ whole genome shotgun (WGS) entry which is preliminary data.</text>
</comment>
<dbReference type="EMBL" id="CM023481">
    <property type="protein sequence ID" value="KAH6943919.1"/>
    <property type="molecule type" value="Genomic_DNA"/>
</dbReference>
<protein>
    <submittedName>
        <fullName evidence="1">Uncharacterized protein</fullName>
    </submittedName>
</protein>
<accession>A0ACB7TCM2</accession>
<keyword evidence="2" id="KW-1185">Reference proteome</keyword>
<evidence type="ECO:0000313" key="1">
    <source>
        <dbReference type="EMBL" id="KAH6943919.1"/>
    </source>
</evidence>
<reference evidence="1" key="1">
    <citation type="submission" date="2020-05" db="EMBL/GenBank/DDBJ databases">
        <title>Large-scale comparative analyses of tick genomes elucidate their genetic diversity and vector capacities.</title>
        <authorList>
            <person name="Jia N."/>
            <person name="Wang J."/>
            <person name="Shi W."/>
            <person name="Du L."/>
            <person name="Sun Y."/>
            <person name="Zhan W."/>
            <person name="Jiang J."/>
            <person name="Wang Q."/>
            <person name="Zhang B."/>
            <person name="Ji P."/>
            <person name="Sakyi L.B."/>
            <person name="Cui X."/>
            <person name="Yuan T."/>
            <person name="Jiang B."/>
            <person name="Yang W."/>
            <person name="Lam T.T.-Y."/>
            <person name="Chang Q."/>
            <person name="Ding S."/>
            <person name="Wang X."/>
            <person name="Zhu J."/>
            <person name="Ruan X."/>
            <person name="Zhao L."/>
            <person name="Wei J."/>
            <person name="Que T."/>
            <person name="Du C."/>
            <person name="Cheng J."/>
            <person name="Dai P."/>
            <person name="Han X."/>
            <person name="Huang E."/>
            <person name="Gao Y."/>
            <person name="Liu J."/>
            <person name="Shao H."/>
            <person name="Ye R."/>
            <person name="Li L."/>
            <person name="Wei W."/>
            <person name="Wang X."/>
            <person name="Wang C."/>
            <person name="Yang T."/>
            <person name="Huo Q."/>
            <person name="Li W."/>
            <person name="Guo W."/>
            <person name="Chen H."/>
            <person name="Zhou L."/>
            <person name="Ni X."/>
            <person name="Tian J."/>
            <person name="Zhou Y."/>
            <person name="Sheng Y."/>
            <person name="Liu T."/>
            <person name="Pan Y."/>
            <person name="Xia L."/>
            <person name="Li J."/>
            <person name="Zhao F."/>
            <person name="Cao W."/>
        </authorList>
    </citation>
    <scope>NUCLEOTIDE SEQUENCE</scope>
    <source>
        <strain evidence="1">Hyas-2018</strain>
    </source>
</reference>